<dbReference type="Proteomes" id="UP001060170">
    <property type="component" value="Chromosome 13"/>
</dbReference>
<protein>
    <submittedName>
        <fullName evidence="1">Uncharacterized protein</fullName>
    </submittedName>
</protein>
<comment type="caution">
    <text evidence="1">The sequence shown here is derived from an EMBL/GenBank/DDBJ whole genome shotgun (WGS) entry which is preliminary data.</text>
</comment>
<reference evidence="2" key="1">
    <citation type="journal article" date="2018" name="BMC Genomics">
        <title>Genomic insights into host adaptation between the wheat stripe rust pathogen (Puccinia striiformis f. sp. tritici) and the barley stripe rust pathogen (Puccinia striiformis f. sp. hordei).</title>
        <authorList>
            <person name="Xia C."/>
            <person name="Wang M."/>
            <person name="Yin C."/>
            <person name="Cornejo O.E."/>
            <person name="Hulbert S.H."/>
            <person name="Chen X."/>
        </authorList>
    </citation>
    <scope>NUCLEOTIDE SEQUENCE [LARGE SCALE GENOMIC DNA]</scope>
    <source>
        <strain evidence="2">93-210</strain>
    </source>
</reference>
<dbReference type="EMBL" id="CM045877">
    <property type="protein sequence ID" value="KAI7940854.1"/>
    <property type="molecule type" value="Genomic_DNA"/>
</dbReference>
<proteinExistence type="predicted"/>
<gene>
    <name evidence="1" type="ORF">MJO28_013139</name>
</gene>
<sequence length="662" mass="73362">MSEKNCTRVLDGDRERNARTSLYSCGPVFCLRSCYSIFYLAAVDIQGDTTKMALLKPLVVLIFLCLEIARPSSSELTYAPSKVGCPEHFGIRQGSHSIGTEERAYNQRRRTKVLPNAYHEYLKNLNTFVASHKDKSLVLPNYLTRILSSKNETELPRLSIAVGGGAYRGAIFAAGILNTLDGRNASSVQAGTGGLFQIADYITGLSGSAWLLVSWAESELTPLYDLVLGGTGKSSRRVGWFAQYSLFDPTASLSNKTFAEHLKKFLSGTKYWSRILDQVIQKGLAGFPTSLVDLWGRVLSFHFLSGLEKPSPEFFDGNFTQGLNESFSGFIEFPSFKNYSQPYPIITTLPLSRTNPGEFPSPSMSTQYEISPYEFGSYDPVLSSFISTKHLGTRMYSGKPMDSKRCALNFDNAGFLMGVSSNLFPAYRILARAFFNLTVPLSKYTPQSINAIIPNPFLGLGTDDYLQRTDEDLELVDGGFEVTPYAPLLVGPRRVEVIFAIDGTSDSENYANGSSVIRTAARVAQLPKAYKFPQVPLNVSTYAAEGLISRPTFFGCDEPVDVPLVIWIANSPPIDRSTAVTNTSTVQLSYPLNQTRAMMNQAIETSLRGFPSNDQIQRNIYRDPVWPICLSCAVADRARARLHQDRIGICQDCFTRYCWKPS</sequence>
<keyword evidence="2" id="KW-1185">Reference proteome</keyword>
<evidence type="ECO:0000313" key="1">
    <source>
        <dbReference type="EMBL" id="KAI7940854.1"/>
    </source>
</evidence>
<evidence type="ECO:0000313" key="2">
    <source>
        <dbReference type="Proteomes" id="UP001060170"/>
    </source>
</evidence>
<organism evidence="1 2">
    <name type="scientific">Puccinia striiformis f. sp. tritici</name>
    <dbReference type="NCBI Taxonomy" id="168172"/>
    <lineage>
        <taxon>Eukaryota</taxon>
        <taxon>Fungi</taxon>
        <taxon>Dikarya</taxon>
        <taxon>Basidiomycota</taxon>
        <taxon>Pucciniomycotina</taxon>
        <taxon>Pucciniomycetes</taxon>
        <taxon>Pucciniales</taxon>
        <taxon>Pucciniaceae</taxon>
        <taxon>Puccinia</taxon>
    </lineage>
</organism>
<reference evidence="2" key="2">
    <citation type="journal article" date="2018" name="Mol. Plant Microbe Interact.">
        <title>Genome sequence resources for the wheat stripe rust pathogen (Puccinia striiformis f. sp. tritici) and the barley stripe rust pathogen (Puccinia striiformis f. sp. hordei).</title>
        <authorList>
            <person name="Xia C."/>
            <person name="Wang M."/>
            <person name="Yin C."/>
            <person name="Cornejo O.E."/>
            <person name="Hulbert S.H."/>
            <person name="Chen X."/>
        </authorList>
    </citation>
    <scope>NUCLEOTIDE SEQUENCE [LARGE SCALE GENOMIC DNA]</scope>
    <source>
        <strain evidence="2">93-210</strain>
    </source>
</reference>
<reference evidence="1 2" key="3">
    <citation type="journal article" date="2022" name="Microbiol. Spectr.">
        <title>Folding features and dynamics of 3D genome architecture in plant fungal pathogens.</title>
        <authorList>
            <person name="Xia C."/>
        </authorList>
    </citation>
    <scope>NUCLEOTIDE SEQUENCE [LARGE SCALE GENOMIC DNA]</scope>
    <source>
        <strain evidence="1 2">93-210</strain>
    </source>
</reference>
<accession>A0ACC0DXR5</accession>
<name>A0ACC0DXR5_9BASI</name>